<dbReference type="Pfam" id="PF00078">
    <property type="entry name" value="RVT_1"/>
    <property type="match status" value="1"/>
</dbReference>
<feature type="region of interest" description="Disordered" evidence="1">
    <location>
        <begin position="71"/>
        <end position="93"/>
    </location>
</feature>
<evidence type="ECO:0000313" key="3">
    <source>
        <dbReference type="EMBL" id="GFH28893.1"/>
    </source>
</evidence>
<dbReference type="InterPro" id="IPR043128">
    <property type="entry name" value="Rev_trsase/Diguanyl_cyclase"/>
</dbReference>
<dbReference type="SUPFAM" id="SSF56672">
    <property type="entry name" value="DNA/RNA polymerases"/>
    <property type="match status" value="1"/>
</dbReference>
<dbReference type="InterPro" id="IPR000477">
    <property type="entry name" value="RT_dom"/>
</dbReference>
<dbReference type="Gene3D" id="3.30.70.270">
    <property type="match status" value="1"/>
</dbReference>
<dbReference type="Proteomes" id="UP000485058">
    <property type="component" value="Unassembled WGS sequence"/>
</dbReference>
<accession>A0A6A0A8Z6</accession>
<comment type="caution">
    <text evidence="3">The sequence shown here is derived from an EMBL/GenBank/DDBJ whole genome shotgun (WGS) entry which is preliminary data.</text>
</comment>
<keyword evidence="4" id="KW-1185">Reference proteome</keyword>
<reference evidence="3 4" key="1">
    <citation type="submission" date="2020-02" db="EMBL/GenBank/DDBJ databases">
        <title>Draft genome sequence of Haematococcus lacustris strain NIES-144.</title>
        <authorList>
            <person name="Morimoto D."/>
            <person name="Nakagawa S."/>
            <person name="Yoshida T."/>
            <person name="Sawayama S."/>
        </authorList>
    </citation>
    <scope>NUCLEOTIDE SEQUENCE [LARGE SCALE GENOMIC DNA]</scope>
    <source>
        <strain evidence="3 4">NIES-144</strain>
    </source>
</reference>
<dbReference type="AlphaFoldDB" id="A0A6A0A8Z6"/>
<dbReference type="PANTHER" id="PTHR24559:SF450">
    <property type="entry name" value="RNA-DIRECTED DNA POLYMERASE HOMOLOG"/>
    <property type="match status" value="1"/>
</dbReference>
<dbReference type="CDD" id="cd01647">
    <property type="entry name" value="RT_LTR"/>
    <property type="match status" value="1"/>
</dbReference>
<proteinExistence type="predicted"/>
<evidence type="ECO:0000313" key="4">
    <source>
        <dbReference type="Proteomes" id="UP000485058"/>
    </source>
</evidence>
<gene>
    <name evidence="3" type="ORF">HaLaN_27457</name>
</gene>
<feature type="domain" description="Reverse transcriptase" evidence="2">
    <location>
        <begin position="2"/>
        <end position="71"/>
    </location>
</feature>
<evidence type="ECO:0000259" key="2">
    <source>
        <dbReference type="Pfam" id="PF00078"/>
    </source>
</evidence>
<protein>
    <submittedName>
        <fullName evidence="3">Reverse-transcriptase</fullName>
    </submittedName>
</protein>
<dbReference type="FunFam" id="3.30.70.270:FF:000003">
    <property type="entry name" value="Transposon Ty3-G Gag-Pol polyprotein"/>
    <property type="match status" value="1"/>
</dbReference>
<dbReference type="PANTHER" id="PTHR24559">
    <property type="entry name" value="TRANSPOSON TY3-I GAG-POL POLYPROTEIN"/>
    <property type="match status" value="1"/>
</dbReference>
<sequence length="136" mass="15308">MGQFQFKVLCFGLTNAPATFQRAMNNVFRPLINKSVLVYIDDILVMSNTAEEHVQHLREVLELMRQHKLYAKRSNRPSKSESGPGVARSAQPEGSASLFGVGELFPAFHSQLQRYRCATDRPDQQDGCGRVRLAKV</sequence>
<evidence type="ECO:0000256" key="1">
    <source>
        <dbReference type="SAM" id="MobiDB-lite"/>
    </source>
</evidence>
<dbReference type="InterPro" id="IPR053134">
    <property type="entry name" value="RNA-dir_DNA_polymerase"/>
</dbReference>
<organism evidence="3 4">
    <name type="scientific">Haematococcus lacustris</name>
    <name type="common">Green alga</name>
    <name type="synonym">Haematococcus pluvialis</name>
    <dbReference type="NCBI Taxonomy" id="44745"/>
    <lineage>
        <taxon>Eukaryota</taxon>
        <taxon>Viridiplantae</taxon>
        <taxon>Chlorophyta</taxon>
        <taxon>core chlorophytes</taxon>
        <taxon>Chlorophyceae</taxon>
        <taxon>CS clade</taxon>
        <taxon>Chlamydomonadales</taxon>
        <taxon>Haematococcaceae</taxon>
        <taxon>Haematococcus</taxon>
    </lineage>
</organism>
<dbReference type="EMBL" id="BLLF01004087">
    <property type="protein sequence ID" value="GFH28893.1"/>
    <property type="molecule type" value="Genomic_DNA"/>
</dbReference>
<name>A0A6A0A8Z6_HAELA</name>
<dbReference type="InterPro" id="IPR043502">
    <property type="entry name" value="DNA/RNA_pol_sf"/>
</dbReference>